<feature type="chain" id="PRO_5045023438" evidence="3">
    <location>
        <begin position="29"/>
        <end position="513"/>
    </location>
</feature>
<feature type="domain" description="BPTI/Kunitz inhibitor" evidence="4">
    <location>
        <begin position="284"/>
        <end position="334"/>
    </location>
</feature>
<evidence type="ECO:0000256" key="1">
    <source>
        <dbReference type="ARBA" id="ARBA00023157"/>
    </source>
</evidence>
<evidence type="ECO:0000256" key="2">
    <source>
        <dbReference type="SAM" id="MobiDB-lite"/>
    </source>
</evidence>
<dbReference type="GeneID" id="101862295"/>
<evidence type="ECO:0000259" key="4">
    <source>
        <dbReference type="PROSITE" id="PS50279"/>
    </source>
</evidence>
<dbReference type="CDD" id="cd00109">
    <property type="entry name" value="Kunitz-type"/>
    <property type="match status" value="5"/>
</dbReference>
<dbReference type="PANTHER" id="PTHR10083">
    <property type="entry name" value="KUNITZ-TYPE PROTEASE INHIBITOR-RELATED"/>
    <property type="match status" value="1"/>
</dbReference>
<name>A0ABM1VYQ2_APLCA</name>
<proteinExistence type="predicted"/>
<accession>A0ABM1VYQ2</accession>
<dbReference type="SMART" id="SM00131">
    <property type="entry name" value="KU"/>
    <property type="match status" value="6"/>
</dbReference>
<dbReference type="Gene3D" id="4.10.410.10">
    <property type="entry name" value="Pancreatic trypsin inhibitor Kunitz domain"/>
    <property type="match status" value="6"/>
</dbReference>
<dbReference type="RefSeq" id="XP_035827544.1">
    <property type="nucleotide sequence ID" value="XM_035971651.1"/>
</dbReference>
<dbReference type="Proteomes" id="UP000694888">
    <property type="component" value="Unplaced"/>
</dbReference>
<keyword evidence="5" id="KW-1185">Reference proteome</keyword>
<feature type="domain" description="BPTI/Kunitz inhibitor" evidence="4">
    <location>
        <begin position="214"/>
        <end position="264"/>
    </location>
</feature>
<keyword evidence="3" id="KW-0732">Signal</keyword>
<evidence type="ECO:0000313" key="7">
    <source>
        <dbReference type="RefSeq" id="XP_035827545.1"/>
    </source>
</evidence>
<dbReference type="InterPro" id="IPR050098">
    <property type="entry name" value="TFPI/VKTCI-like"/>
</dbReference>
<dbReference type="PROSITE" id="PS50279">
    <property type="entry name" value="BPTI_KUNITZ_2"/>
    <property type="match status" value="6"/>
</dbReference>
<evidence type="ECO:0000313" key="5">
    <source>
        <dbReference type="Proteomes" id="UP000694888"/>
    </source>
</evidence>
<reference evidence="6 7" key="1">
    <citation type="submission" date="2025-05" db="UniProtKB">
        <authorList>
            <consortium name="RefSeq"/>
        </authorList>
    </citation>
    <scope>IDENTIFICATION</scope>
</reference>
<protein>
    <submittedName>
        <fullName evidence="6 7">Papilin-like</fullName>
    </submittedName>
</protein>
<feature type="signal peptide" evidence="3">
    <location>
        <begin position="1"/>
        <end position="28"/>
    </location>
</feature>
<sequence>MSHADIMRYLVVSACLLTSMLTNGVAKASQPSYCTLPAKTGNCRAAMTRYYYNPSSQSCQSFIYGGCQGNENNFRTESLCRAACVCTQAANRGNRWGWACFSSRPYFYDVDNGQCKRFGYRGCNGNPNRFSNADQCSLACLTSQCFLPREVGLCRAAFGRFFYNTTSQKCESFLYGGCQGNLNRFDTVEECDRKCTTPIQNEANTNQNFEDTICLQEKKIGTCRAAFPRYFYNSKTNRCEFFYYGGCQGNENNFASKSACTSRCMRRRNRGKRATLGRMTREDCQLPPDQGNCRNFEKAFYFNSNTQKCEAFTYGGCLGNKNRFESVESCQAQCMPPGQNIKNSIIGGGLRGFRNAHTPKLASTLFGGSFPPLLSLSDDIRTTLTKPSSPGDGTDGATKNAAKSQEPALNHSQLFPKVRPVCKLPKDRGPCLGLMEAYYYNSGANECQKFMYGGCLGNGNRFPNKLWCELTCKQTMKQNQSSYPSVSSDCQLPPETGLCEGFFSRFFYNSRTV</sequence>
<feature type="domain" description="BPTI/Kunitz inhibitor" evidence="4">
    <location>
        <begin position="422"/>
        <end position="472"/>
    </location>
</feature>
<feature type="region of interest" description="Disordered" evidence="2">
    <location>
        <begin position="381"/>
        <end position="409"/>
    </location>
</feature>
<dbReference type="Pfam" id="PF00014">
    <property type="entry name" value="Kunitz_BPTI"/>
    <property type="match status" value="6"/>
</dbReference>
<dbReference type="PROSITE" id="PS00280">
    <property type="entry name" value="BPTI_KUNITZ_1"/>
    <property type="match status" value="5"/>
</dbReference>
<feature type="domain" description="BPTI/Kunitz inhibitor" evidence="4">
    <location>
        <begin position="86"/>
        <end position="140"/>
    </location>
</feature>
<organism evidence="5 7">
    <name type="scientific">Aplysia californica</name>
    <name type="common">California sea hare</name>
    <dbReference type="NCBI Taxonomy" id="6500"/>
    <lineage>
        <taxon>Eukaryota</taxon>
        <taxon>Metazoa</taxon>
        <taxon>Spiralia</taxon>
        <taxon>Lophotrochozoa</taxon>
        <taxon>Mollusca</taxon>
        <taxon>Gastropoda</taxon>
        <taxon>Heterobranchia</taxon>
        <taxon>Euthyneura</taxon>
        <taxon>Tectipleura</taxon>
        <taxon>Aplysiida</taxon>
        <taxon>Aplysioidea</taxon>
        <taxon>Aplysiidae</taxon>
        <taxon>Aplysia</taxon>
    </lineage>
</organism>
<feature type="domain" description="BPTI/Kunitz inhibitor" evidence="4">
    <location>
        <begin position="145"/>
        <end position="195"/>
    </location>
</feature>
<dbReference type="InterPro" id="IPR002223">
    <property type="entry name" value="Kunitz_BPTI"/>
</dbReference>
<dbReference type="InterPro" id="IPR036880">
    <property type="entry name" value="Kunitz_BPTI_sf"/>
</dbReference>
<dbReference type="SUPFAM" id="SSF57362">
    <property type="entry name" value="BPTI-like"/>
    <property type="match status" value="6"/>
</dbReference>
<dbReference type="PRINTS" id="PR00759">
    <property type="entry name" value="BASICPTASE"/>
</dbReference>
<keyword evidence="1" id="KW-1015">Disulfide bond</keyword>
<gene>
    <name evidence="6 7" type="primary">LOC101862295</name>
</gene>
<feature type="domain" description="BPTI/Kunitz inhibitor" evidence="4">
    <location>
        <begin position="34"/>
        <end position="84"/>
    </location>
</feature>
<dbReference type="InterPro" id="IPR020901">
    <property type="entry name" value="Prtase_inh_Kunz-CS"/>
</dbReference>
<dbReference type="PANTHER" id="PTHR10083:SF374">
    <property type="entry name" value="BPTI_KUNITZ INHIBITOR DOMAIN-CONTAINING PROTEIN"/>
    <property type="match status" value="1"/>
</dbReference>
<evidence type="ECO:0000256" key="3">
    <source>
        <dbReference type="SAM" id="SignalP"/>
    </source>
</evidence>
<evidence type="ECO:0000313" key="6">
    <source>
        <dbReference type="RefSeq" id="XP_035827544.1"/>
    </source>
</evidence>
<dbReference type="RefSeq" id="XP_035827545.1">
    <property type="nucleotide sequence ID" value="XM_035971652.1"/>
</dbReference>